<evidence type="ECO:0000313" key="5">
    <source>
        <dbReference type="Proteomes" id="UP000199310"/>
    </source>
</evidence>
<dbReference type="InterPro" id="IPR024981">
    <property type="entry name" value="DUF3887"/>
</dbReference>
<sequence>MKLTAILTILFSLATAVAFSQTENAASKSASAKFEKYYNNHQFDSIFAAFSPQTQIDLPADKTNAFLNHLSNNFGPITRRTFLQYQKGFAVYKTEFEKGVLAISIAADDDAAITGVYAAPYEEDTSTVAARNITPMRLPFKGEWTVFWGGDTKELNYHVVSRFQKNAFDIVVNNPQGRSFNANGKTNEDYYAFGRPIIAPCDAEVVLAVDGVKDNVPGELNPMYVGGNSVVLRTVNNEYILLAHLKQYSTKVKQGDRVKRGQQLGLCGNSGNSSEPHLHFHIQSVENVNKATGIKCYFDQLVVNDVVQKDYSPVKGDKVKAAE</sequence>
<dbReference type="Proteomes" id="UP000199310">
    <property type="component" value="Unassembled WGS sequence"/>
</dbReference>
<dbReference type="InterPro" id="IPR050570">
    <property type="entry name" value="Cell_wall_metabolism_enzyme"/>
</dbReference>
<dbReference type="EMBL" id="FOJG01000002">
    <property type="protein sequence ID" value="SEW53106.1"/>
    <property type="molecule type" value="Genomic_DNA"/>
</dbReference>
<dbReference type="OrthoDB" id="9809488at2"/>
<evidence type="ECO:0000256" key="1">
    <source>
        <dbReference type="SAM" id="SignalP"/>
    </source>
</evidence>
<dbReference type="GO" id="GO:0004222">
    <property type="term" value="F:metalloendopeptidase activity"/>
    <property type="evidence" value="ECO:0007669"/>
    <property type="project" value="TreeGrafter"/>
</dbReference>
<dbReference type="SUPFAM" id="SSF51261">
    <property type="entry name" value="Duplicated hybrid motif"/>
    <property type="match status" value="1"/>
</dbReference>
<feature type="signal peptide" evidence="1">
    <location>
        <begin position="1"/>
        <end position="20"/>
    </location>
</feature>
<evidence type="ECO:0000313" key="4">
    <source>
        <dbReference type="EMBL" id="SEW53106.1"/>
    </source>
</evidence>
<keyword evidence="5" id="KW-1185">Reference proteome</keyword>
<reference evidence="5" key="1">
    <citation type="submission" date="2016-10" db="EMBL/GenBank/DDBJ databases">
        <authorList>
            <person name="Varghese N."/>
            <person name="Submissions S."/>
        </authorList>
    </citation>
    <scope>NUCLEOTIDE SEQUENCE [LARGE SCALE GENOMIC DNA]</scope>
    <source>
        <strain evidence="5">DSM 3695</strain>
    </source>
</reference>
<proteinExistence type="predicted"/>
<dbReference type="PANTHER" id="PTHR21666">
    <property type="entry name" value="PEPTIDASE-RELATED"/>
    <property type="match status" value="1"/>
</dbReference>
<feature type="chain" id="PRO_5011492280" evidence="1">
    <location>
        <begin position="21"/>
        <end position="323"/>
    </location>
</feature>
<gene>
    <name evidence="4" type="ORF">SAMN04488122_5340</name>
</gene>
<dbReference type="InterPro" id="IPR011055">
    <property type="entry name" value="Dup_hybrid_motif"/>
</dbReference>
<accession>A0A1I0SA36</accession>
<dbReference type="RefSeq" id="WP_089900213.1">
    <property type="nucleotide sequence ID" value="NZ_FOJG01000002.1"/>
</dbReference>
<keyword evidence="1" id="KW-0732">Signal</keyword>
<dbReference type="Gene3D" id="2.70.70.10">
    <property type="entry name" value="Glucose Permease (Domain IIA)"/>
    <property type="match status" value="1"/>
</dbReference>
<name>A0A1I0SA36_9BACT</name>
<evidence type="ECO:0000259" key="3">
    <source>
        <dbReference type="Pfam" id="PF13026"/>
    </source>
</evidence>
<dbReference type="Pfam" id="PF01551">
    <property type="entry name" value="Peptidase_M23"/>
    <property type="match status" value="1"/>
</dbReference>
<dbReference type="CDD" id="cd12797">
    <property type="entry name" value="M23_peptidase"/>
    <property type="match status" value="1"/>
</dbReference>
<feature type="domain" description="DUF3887" evidence="3">
    <location>
        <begin position="31"/>
        <end position="115"/>
    </location>
</feature>
<protein>
    <submittedName>
        <fullName evidence="4">Uncharacterized protein</fullName>
    </submittedName>
</protein>
<evidence type="ECO:0000259" key="2">
    <source>
        <dbReference type="Pfam" id="PF01551"/>
    </source>
</evidence>
<dbReference type="InterPro" id="IPR016047">
    <property type="entry name" value="M23ase_b-sheet_dom"/>
</dbReference>
<dbReference type="AlphaFoldDB" id="A0A1I0SA36"/>
<organism evidence="4 5">
    <name type="scientific">Chitinophaga arvensicola</name>
    <dbReference type="NCBI Taxonomy" id="29529"/>
    <lineage>
        <taxon>Bacteria</taxon>
        <taxon>Pseudomonadati</taxon>
        <taxon>Bacteroidota</taxon>
        <taxon>Chitinophagia</taxon>
        <taxon>Chitinophagales</taxon>
        <taxon>Chitinophagaceae</taxon>
        <taxon>Chitinophaga</taxon>
    </lineage>
</organism>
<dbReference type="Gene3D" id="3.10.450.590">
    <property type="match status" value="1"/>
</dbReference>
<dbReference type="PANTHER" id="PTHR21666:SF270">
    <property type="entry name" value="MUREIN HYDROLASE ACTIVATOR ENVC"/>
    <property type="match status" value="1"/>
</dbReference>
<feature type="domain" description="M23ase beta-sheet core" evidence="2">
    <location>
        <begin position="194"/>
        <end position="284"/>
    </location>
</feature>
<dbReference type="Pfam" id="PF13026">
    <property type="entry name" value="DUF3887"/>
    <property type="match status" value="1"/>
</dbReference>